<dbReference type="EMBL" id="FR839628">
    <property type="protein sequence ID" value="SCV11793.1"/>
    <property type="molecule type" value="Genomic_DNA"/>
</dbReference>
<dbReference type="Proteomes" id="UP000006853">
    <property type="component" value="Chromosome 1"/>
</dbReference>
<proteinExistence type="predicted"/>
<dbReference type="AlphaFoldDB" id="A0A1G4KP63"/>
<protein>
    <submittedName>
        <fullName evidence="2">Uncharacterized protein</fullName>
    </submittedName>
</protein>
<reference evidence="2 3" key="1">
    <citation type="journal article" date="2011" name="J. Biotechnol.">
        <title>High-quality genome sequence of Pichia pastoris CBS7435.</title>
        <authorList>
            <person name="Kuberl A."/>
            <person name="Schneider J."/>
            <person name="Thallinger G.G."/>
            <person name="Anderl I."/>
            <person name="Wibberg D."/>
            <person name="Hajek T."/>
            <person name="Jaenicke S."/>
            <person name="Brinkrolf K."/>
            <person name="Goesmann A."/>
            <person name="Szczepanowski R."/>
            <person name="Puhler A."/>
            <person name="Schwab H."/>
            <person name="Glieder A."/>
            <person name="Pichler H."/>
        </authorList>
    </citation>
    <scope>NUCLEOTIDE SEQUENCE [LARGE SCALE GENOMIC DNA]</scope>
    <source>
        <strain evidence="3">ATCC 76273 / CBS 7435 / CECT 11047 / NRRL Y-11430 / Wegner 21-1</strain>
    </source>
</reference>
<keyword evidence="3" id="KW-1185">Reference proteome</keyword>
<evidence type="ECO:0000313" key="3">
    <source>
        <dbReference type="Proteomes" id="UP000006853"/>
    </source>
</evidence>
<evidence type="ECO:0000256" key="1">
    <source>
        <dbReference type="SAM" id="MobiDB-lite"/>
    </source>
</evidence>
<reference evidence="2 3" key="2">
    <citation type="journal article" date="2016" name="FEMS Yeast Res.">
        <title>Curation of the genome annotation of Pichia pastoris (Komagataella phaffii) CBS7435 from gene level to protein function.</title>
        <authorList>
            <person name="Valli M."/>
            <person name="Tatto N.E."/>
            <person name="Peymann A."/>
            <person name="Gruber C."/>
            <person name="Landes N."/>
            <person name="Ekker H."/>
            <person name="Thallinger G.G."/>
            <person name="Mattanovich D."/>
            <person name="Gasser B."/>
            <person name="Graf A.B."/>
        </authorList>
    </citation>
    <scope>GENOME REANNOTATION</scope>
    <source>
        <strain evidence="2 3">ATCC 76273 / CBS 7435 / CECT 11047 / NRRL Y-11430 / Wegner 21-1</strain>
    </source>
</reference>
<evidence type="ECO:0000313" key="2">
    <source>
        <dbReference type="EMBL" id="SCV11793.1"/>
    </source>
</evidence>
<organism evidence="2 3">
    <name type="scientific">Komagataella phaffii (strain ATCC 76273 / CBS 7435 / CECT 11047 / NRRL Y-11430 / Wegner 21-1)</name>
    <name type="common">Yeast</name>
    <name type="synonym">Pichia pastoris</name>
    <dbReference type="NCBI Taxonomy" id="981350"/>
    <lineage>
        <taxon>Eukaryota</taxon>
        <taxon>Fungi</taxon>
        <taxon>Dikarya</taxon>
        <taxon>Ascomycota</taxon>
        <taxon>Saccharomycotina</taxon>
        <taxon>Pichiomycetes</taxon>
        <taxon>Pichiales</taxon>
        <taxon>Pichiaceae</taxon>
        <taxon>Komagataella</taxon>
    </lineage>
</organism>
<accession>A0A1G4KP63</accession>
<feature type="region of interest" description="Disordered" evidence="1">
    <location>
        <begin position="1"/>
        <end position="46"/>
    </location>
</feature>
<feature type="compositionally biased region" description="Pro residues" evidence="1">
    <location>
        <begin position="1"/>
        <end position="16"/>
    </location>
</feature>
<sequence>MDRRPNPPGWVPPKAPYNPYDPNDIRPPEGYPSEFLPPGKQKSFSDIPKDATEYEQIRHSMNQLKYTPRPPSELYPGQNKVLKRINTKARFQNGLKITSRLLMFGVTVYGVFFYRWNEGYDNVFSPFYRFRLKCKKFISGELSDKEEFDLSGNSKPLPFKVIREETVPADIATVESAAGLQRPTQKHLMEVERILQEREEKMLRAVDIAEETLKKQGSTKETKPFWKIW</sequence>
<name>A0A1G4KP63_KOMPC</name>
<gene>
    <name evidence="2" type="ordered locus">PP7435_Chr1-1961</name>
</gene>